<feature type="DNA-binding region" description="H-T-H motif" evidence="2">
    <location>
        <begin position="30"/>
        <end position="49"/>
    </location>
</feature>
<dbReference type="AlphaFoldDB" id="A0A0R1UA51"/>
<evidence type="ECO:0000313" key="4">
    <source>
        <dbReference type="EMBL" id="KRL90207.1"/>
    </source>
</evidence>
<dbReference type="PROSITE" id="PS50977">
    <property type="entry name" value="HTH_TETR_2"/>
    <property type="match status" value="1"/>
</dbReference>
<proteinExistence type="predicted"/>
<dbReference type="GO" id="GO:0003677">
    <property type="term" value="F:DNA binding"/>
    <property type="evidence" value="ECO:0007669"/>
    <property type="project" value="UniProtKB-UniRule"/>
</dbReference>
<dbReference type="OrthoDB" id="9810250at2"/>
<reference evidence="4 5" key="1">
    <citation type="journal article" date="2015" name="Genome Announc.">
        <title>Expanding the biotechnology potential of lactobacilli through comparative genomics of 213 strains and associated genera.</title>
        <authorList>
            <person name="Sun Z."/>
            <person name="Harris H.M."/>
            <person name="McCann A."/>
            <person name="Guo C."/>
            <person name="Argimon S."/>
            <person name="Zhang W."/>
            <person name="Yang X."/>
            <person name="Jeffery I.B."/>
            <person name="Cooney J.C."/>
            <person name="Kagawa T.F."/>
            <person name="Liu W."/>
            <person name="Song Y."/>
            <person name="Salvetti E."/>
            <person name="Wrobel A."/>
            <person name="Rasinkangas P."/>
            <person name="Parkhill J."/>
            <person name="Rea M.C."/>
            <person name="O'Sullivan O."/>
            <person name="Ritari J."/>
            <person name="Douillard F.P."/>
            <person name="Paul Ross R."/>
            <person name="Yang R."/>
            <person name="Briner A.E."/>
            <person name="Felis G.E."/>
            <person name="de Vos W.M."/>
            <person name="Barrangou R."/>
            <person name="Klaenhammer T.R."/>
            <person name="Caufield P.W."/>
            <person name="Cui Y."/>
            <person name="Zhang H."/>
            <person name="O'Toole P.W."/>
        </authorList>
    </citation>
    <scope>NUCLEOTIDE SEQUENCE [LARGE SCALE GENOMIC DNA]</scope>
    <source>
        <strain evidence="4 5">DSM 16043</strain>
    </source>
</reference>
<evidence type="ECO:0000256" key="2">
    <source>
        <dbReference type="PROSITE-ProRule" id="PRU00335"/>
    </source>
</evidence>
<evidence type="ECO:0000259" key="3">
    <source>
        <dbReference type="PROSITE" id="PS50977"/>
    </source>
</evidence>
<dbReference type="Gene3D" id="1.10.357.10">
    <property type="entry name" value="Tetracycline Repressor, domain 2"/>
    <property type="match status" value="1"/>
</dbReference>
<sequence>MVDIRIQNTKSNLISALLTCLEEKRINELKVKDIIKTAGVSSRTFYQYYSDVNSLLKDAEDTFITDYLKSVEKDRENLADIDLNLPVQEQLEAVLNSTKNTIAFCFERKKEIQVLLSDNGDIRFYNLIFKAGCDEFIKRMGEVNDIENLNMTEKEQMKLTISVQVFVHSMIGLIRVLLNYSDRLSPYDVRQNILVFLRNAPISNLSLGSAEDN</sequence>
<keyword evidence="5" id="KW-1185">Reference proteome</keyword>
<dbReference type="InterPro" id="IPR050624">
    <property type="entry name" value="HTH-type_Tx_Regulator"/>
</dbReference>
<organism evidence="4 5">
    <name type="scientific">Lactobacillus kalixensis DSM 16043</name>
    <dbReference type="NCBI Taxonomy" id="1423763"/>
    <lineage>
        <taxon>Bacteria</taxon>
        <taxon>Bacillati</taxon>
        <taxon>Bacillota</taxon>
        <taxon>Bacilli</taxon>
        <taxon>Lactobacillales</taxon>
        <taxon>Lactobacillaceae</taxon>
        <taxon>Lactobacillus</taxon>
    </lineage>
</organism>
<protein>
    <recommendedName>
        <fullName evidence="3">HTH tetR-type domain-containing protein</fullName>
    </recommendedName>
</protein>
<keyword evidence="1 2" id="KW-0238">DNA-binding</keyword>
<evidence type="ECO:0000256" key="1">
    <source>
        <dbReference type="ARBA" id="ARBA00023125"/>
    </source>
</evidence>
<dbReference type="RefSeq" id="WP_057798503.1">
    <property type="nucleotide sequence ID" value="NZ_AZFM01000013.1"/>
</dbReference>
<dbReference type="PANTHER" id="PTHR43479">
    <property type="entry name" value="ACREF/ENVCD OPERON REPRESSOR-RELATED"/>
    <property type="match status" value="1"/>
</dbReference>
<dbReference type="PANTHER" id="PTHR43479:SF11">
    <property type="entry name" value="ACREF_ENVCD OPERON REPRESSOR-RELATED"/>
    <property type="match status" value="1"/>
</dbReference>
<feature type="domain" description="HTH tetR-type" evidence="3">
    <location>
        <begin position="7"/>
        <end position="67"/>
    </location>
</feature>
<dbReference type="STRING" id="1423763.FC46_GL000309"/>
<dbReference type="PATRIC" id="fig|1423763.3.peg.314"/>
<dbReference type="SUPFAM" id="SSF46689">
    <property type="entry name" value="Homeodomain-like"/>
    <property type="match status" value="1"/>
</dbReference>
<evidence type="ECO:0000313" key="5">
    <source>
        <dbReference type="Proteomes" id="UP000051036"/>
    </source>
</evidence>
<comment type="caution">
    <text evidence="4">The sequence shown here is derived from an EMBL/GenBank/DDBJ whole genome shotgun (WGS) entry which is preliminary data.</text>
</comment>
<dbReference type="Proteomes" id="UP000051036">
    <property type="component" value="Unassembled WGS sequence"/>
</dbReference>
<dbReference type="EMBL" id="AZFM01000013">
    <property type="protein sequence ID" value="KRL90207.1"/>
    <property type="molecule type" value="Genomic_DNA"/>
</dbReference>
<dbReference type="InterPro" id="IPR001647">
    <property type="entry name" value="HTH_TetR"/>
</dbReference>
<dbReference type="InterPro" id="IPR009057">
    <property type="entry name" value="Homeodomain-like_sf"/>
</dbReference>
<gene>
    <name evidence="4" type="ORF">FC46_GL000309</name>
</gene>
<name>A0A0R1UA51_9LACO</name>
<accession>A0A0R1UA51</accession>